<gene>
    <name evidence="1" type="ORF">KC19_11G144800</name>
</gene>
<proteinExistence type="predicted"/>
<dbReference type="EMBL" id="CM026432">
    <property type="protein sequence ID" value="KAG0557631.1"/>
    <property type="molecule type" value="Genomic_DNA"/>
</dbReference>
<comment type="caution">
    <text evidence="1">The sequence shown here is derived from an EMBL/GenBank/DDBJ whole genome shotgun (WGS) entry which is preliminary data.</text>
</comment>
<reference evidence="1 2" key="1">
    <citation type="submission" date="2020-06" db="EMBL/GenBank/DDBJ databases">
        <title>WGS assembly of Ceratodon purpureus strain R40.</title>
        <authorList>
            <person name="Carey S.B."/>
            <person name="Jenkins J."/>
            <person name="Shu S."/>
            <person name="Lovell J.T."/>
            <person name="Sreedasyam A."/>
            <person name="Maumus F."/>
            <person name="Tiley G.P."/>
            <person name="Fernandez-Pozo N."/>
            <person name="Barry K."/>
            <person name="Chen C."/>
            <person name="Wang M."/>
            <person name="Lipzen A."/>
            <person name="Daum C."/>
            <person name="Saski C.A."/>
            <person name="Payton A.C."/>
            <person name="Mcbreen J.C."/>
            <person name="Conrad R.E."/>
            <person name="Kollar L.M."/>
            <person name="Olsson S."/>
            <person name="Huttunen S."/>
            <person name="Landis J.B."/>
            <person name="Wickett N.J."/>
            <person name="Johnson M.G."/>
            <person name="Rensing S.A."/>
            <person name="Grimwood J."/>
            <person name="Schmutz J."/>
            <person name="Mcdaniel S.F."/>
        </authorList>
    </citation>
    <scope>NUCLEOTIDE SEQUENCE [LARGE SCALE GENOMIC DNA]</scope>
    <source>
        <strain evidence="1 2">R40</strain>
    </source>
</reference>
<evidence type="ECO:0000313" key="1">
    <source>
        <dbReference type="EMBL" id="KAG0557631.1"/>
    </source>
</evidence>
<protein>
    <submittedName>
        <fullName evidence="1">Uncharacterized protein</fullName>
    </submittedName>
</protein>
<sequence length="102" mass="11696">MLNARVAEDRFRLIFLSTWFSCCPGPSSSLASSWLVFSLRGTVYAIDRNVSPSDAGVPWDSVESVTLQEGRQDRYSRPISRLPNELKLFYYRLHLKVGDMHQ</sequence>
<accession>A0A8T0GEE7</accession>
<organism evidence="1 2">
    <name type="scientific">Ceratodon purpureus</name>
    <name type="common">Fire moss</name>
    <name type="synonym">Dicranum purpureum</name>
    <dbReference type="NCBI Taxonomy" id="3225"/>
    <lineage>
        <taxon>Eukaryota</taxon>
        <taxon>Viridiplantae</taxon>
        <taxon>Streptophyta</taxon>
        <taxon>Embryophyta</taxon>
        <taxon>Bryophyta</taxon>
        <taxon>Bryophytina</taxon>
        <taxon>Bryopsida</taxon>
        <taxon>Dicranidae</taxon>
        <taxon>Pseudoditrichales</taxon>
        <taxon>Ditrichaceae</taxon>
        <taxon>Ceratodon</taxon>
    </lineage>
</organism>
<dbReference type="AlphaFoldDB" id="A0A8T0GEE7"/>
<name>A0A8T0GEE7_CERPU</name>
<dbReference type="Proteomes" id="UP000822688">
    <property type="component" value="Chromosome 11"/>
</dbReference>
<keyword evidence="2" id="KW-1185">Reference proteome</keyword>
<evidence type="ECO:0000313" key="2">
    <source>
        <dbReference type="Proteomes" id="UP000822688"/>
    </source>
</evidence>